<organism evidence="1 2">
    <name type="scientific">Mucilaginibacter mallensis</name>
    <dbReference type="NCBI Taxonomy" id="652787"/>
    <lineage>
        <taxon>Bacteria</taxon>
        <taxon>Pseudomonadati</taxon>
        <taxon>Bacteroidota</taxon>
        <taxon>Sphingobacteriia</taxon>
        <taxon>Sphingobacteriales</taxon>
        <taxon>Sphingobacteriaceae</taxon>
        <taxon>Mucilaginibacter</taxon>
    </lineage>
</organism>
<keyword evidence="2" id="KW-1185">Reference proteome</keyword>
<gene>
    <name evidence="1" type="ORF">SAMN05216490_1762</name>
</gene>
<dbReference type="RefSeq" id="WP_091371329.1">
    <property type="nucleotide sequence ID" value="NZ_LT629740.1"/>
</dbReference>
<dbReference type="Proteomes" id="UP000199679">
    <property type="component" value="Chromosome I"/>
</dbReference>
<reference evidence="1 2" key="1">
    <citation type="submission" date="2016-10" db="EMBL/GenBank/DDBJ databases">
        <authorList>
            <person name="de Groot N.N."/>
        </authorList>
    </citation>
    <scope>NUCLEOTIDE SEQUENCE [LARGE SCALE GENOMIC DNA]</scope>
    <source>
        <strain evidence="1 2">MP1X4</strain>
    </source>
</reference>
<dbReference type="PANTHER" id="PTHR39624:SF2">
    <property type="entry name" value="OSMC-LIKE PROTEIN"/>
    <property type="match status" value="1"/>
</dbReference>
<dbReference type="PANTHER" id="PTHR39624">
    <property type="entry name" value="PROTEIN INVOLVED IN RIMO-MEDIATED BETA-METHYLTHIOLATION OF RIBOSOMAL PROTEIN S12 YCAO"/>
    <property type="match status" value="1"/>
</dbReference>
<dbReference type="OrthoDB" id="9791538at2"/>
<dbReference type="EMBL" id="LT629740">
    <property type="protein sequence ID" value="SDS76163.1"/>
    <property type="molecule type" value="Genomic_DNA"/>
</dbReference>
<dbReference type="InterPro" id="IPR003718">
    <property type="entry name" value="OsmC/Ohr_fam"/>
</dbReference>
<dbReference type="Pfam" id="PF02566">
    <property type="entry name" value="OsmC"/>
    <property type="match status" value="1"/>
</dbReference>
<dbReference type="SUPFAM" id="SSF82784">
    <property type="entry name" value="OsmC-like"/>
    <property type="match status" value="1"/>
</dbReference>
<evidence type="ECO:0000313" key="2">
    <source>
        <dbReference type="Proteomes" id="UP000199679"/>
    </source>
</evidence>
<dbReference type="InterPro" id="IPR015946">
    <property type="entry name" value="KH_dom-like_a/b"/>
</dbReference>
<accession>A0A1H1UUL7</accession>
<name>A0A1H1UUL7_MUCMA</name>
<evidence type="ECO:0000313" key="1">
    <source>
        <dbReference type="EMBL" id="SDS76163.1"/>
    </source>
</evidence>
<proteinExistence type="predicted"/>
<protein>
    <submittedName>
        <fullName evidence="1">Putative redox protein</fullName>
    </submittedName>
</protein>
<dbReference type="STRING" id="652787.SAMN05216490_1762"/>
<dbReference type="InterPro" id="IPR036102">
    <property type="entry name" value="OsmC/Ohrsf"/>
</dbReference>
<dbReference type="Gene3D" id="3.30.300.20">
    <property type="match status" value="1"/>
</dbReference>
<sequence>MHTGEEAIASVTAQIGHTKYQTTISSGRHNIIVDEPETIEGGDTGMEPHGLLLGSLGSCTAITLRMYINRKMWPVDEITVNLELFKTETGVTIKRWLNFKGELSDIQKNRLLQIADACPIHKILTGSINIETAFKTGI</sequence>
<dbReference type="AlphaFoldDB" id="A0A1H1UUL7"/>